<keyword evidence="1" id="KW-0808">Transferase</keyword>
<name>A0ABU2J4J2_9ACTN</name>
<feature type="transmembrane region" description="Helical" evidence="3">
    <location>
        <begin position="12"/>
        <end position="28"/>
    </location>
</feature>
<evidence type="ECO:0000256" key="3">
    <source>
        <dbReference type="SAM" id="Phobius"/>
    </source>
</evidence>
<feature type="domain" description="Phospholipid/glycerol acyltransferase" evidence="4">
    <location>
        <begin position="44"/>
        <end position="164"/>
    </location>
</feature>
<evidence type="ECO:0000256" key="1">
    <source>
        <dbReference type="ARBA" id="ARBA00022679"/>
    </source>
</evidence>
<reference evidence="6" key="1">
    <citation type="submission" date="2023-07" db="EMBL/GenBank/DDBJ databases">
        <title>30 novel species of actinomycetes from the DSMZ collection.</title>
        <authorList>
            <person name="Nouioui I."/>
        </authorList>
    </citation>
    <scope>NUCLEOTIDE SEQUENCE [LARGE SCALE GENOMIC DNA]</scope>
    <source>
        <strain evidence="6">DSM 44399</strain>
    </source>
</reference>
<dbReference type="SMART" id="SM00563">
    <property type="entry name" value="PlsC"/>
    <property type="match status" value="1"/>
</dbReference>
<dbReference type="SUPFAM" id="SSF69593">
    <property type="entry name" value="Glycerol-3-phosphate (1)-acyltransferase"/>
    <property type="match status" value="1"/>
</dbReference>
<organism evidence="5 6">
    <name type="scientific">Jatrophihabitans lederbergiae</name>
    <dbReference type="NCBI Taxonomy" id="3075547"/>
    <lineage>
        <taxon>Bacteria</taxon>
        <taxon>Bacillati</taxon>
        <taxon>Actinomycetota</taxon>
        <taxon>Actinomycetes</taxon>
        <taxon>Jatrophihabitantales</taxon>
        <taxon>Jatrophihabitantaceae</taxon>
        <taxon>Jatrophihabitans</taxon>
    </lineage>
</organism>
<dbReference type="Proteomes" id="UP001183176">
    <property type="component" value="Unassembled WGS sequence"/>
</dbReference>
<sequence length="245" mass="27138">MIRRFPEKVGPYMGFAVAVVFPLTSLLFRRRWHGLEHIPDHGPAIVAVNHVSYADPLIFGRFVWDAGRIPRYLAKSSLFELPFPLGRIMTGAGQIPVHRGAADAAQSLRGAVDALGRGELVLIYPEGTVTRDPGFWPMRGKTGVARLALLAPDVPVVPVGQWGAQAFLDVYHRRFRPLPRTRITISAGKPVDLSDFAGAEPTAEVLEAMTDRIMRAVRDQVAFVRGEAAPEAFHVHRTDRPERPR</sequence>
<keyword evidence="3" id="KW-0812">Transmembrane</keyword>
<keyword evidence="2 5" id="KW-0012">Acyltransferase</keyword>
<proteinExistence type="predicted"/>
<accession>A0ABU2J4J2</accession>
<keyword evidence="6" id="KW-1185">Reference proteome</keyword>
<protein>
    <submittedName>
        <fullName evidence="5">Lysophospholipid acyltransferase family protein</fullName>
    </submittedName>
</protein>
<dbReference type="InterPro" id="IPR002123">
    <property type="entry name" value="Plipid/glycerol_acylTrfase"/>
</dbReference>
<dbReference type="PANTHER" id="PTHR10434:SF55">
    <property type="entry name" value="POSSIBLE ACYLTRANSFERASE"/>
    <property type="match status" value="1"/>
</dbReference>
<evidence type="ECO:0000256" key="2">
    <source>
        <dbReference type="ARBA" id="ARBA00023315"/>
    </source>
</evidence>
<keyword evidence="3" id="KW-1133">Transmembrane helix</keyword>
<dbReference type="RefSeq" id="WP_311421060.1">
    <property type="nucleotide sequence ID" value="NZ_JAVREH010000001.1"/>
</dbReference>
<dbReference type="PANTHER" id="PTHR10434">
    <property type="entry name" value="1-ACYL-SN-GLYCEROL-3-PHOSPHATE ACYLTRANSFERASE"/>
    <property type="match status" value="1"/>
</dbReference>
<dbReference type="CDD" id="cd07989">
    <property type="entry name" value="LPLAT_AGPAT-like"/>
    <property type="match status" value="1"/>
</dbReference>
<gene>
    <name evidence="5" type="ORF">RM423_00675</name>
</gene>
<dbReference type="GO" id="GO:0016746">
    <property type="term" value="F:acyltransferase activity"/>
    <property type="evidence" value="ECO:0007669"/>
    <property type="project" value="UniProtKB-KW"/>
</dbReference>
<evidence type="ECO:0000313" key="6">
    <source>
        <dbReference type="Proteomes" id="UP001183176"/>
    </source>
</evidence>
<keyword evidence="3" id="KW-0472">Membrane</keyword>
<dbReference type="EMBL" id="JAVREH010000001">
    <property type="protein sequence ID" value="MDT0259900.1"/>
    <property type="molecule type" value="Genomic_DNA"/>
</dbReference>
<evidence type="ECO:0000259" key="4">
    <source>
        <dbReference type="SMART" id="SM00563"/>
    </source>
</evidence>
<evidence type="ECO:0000313" key="5">
    <source>
        <dbReference type="EMBL" id="MDT0259900.1"/>
    </source>
</evidence>
<comment type="caution">
    <text evidence="5">The sequence shown here is derived from an EMBL/GenBank/DDBJ whole genome shotgun (WGS) entry which is preliminary data.</text>
</comment>
<dbReference type="Pfam" id="PF01553">
    <property type="entry name" value="Acyltransferase"/>
    <property type="match status" value="1"/>
</dbReference>